<dbReference type="AlphaFoldDB" id="A0A064C8G0"/>
<dbReference type="EMBL" id="JALN02000003">
    <property type="protein sequence ID" value="KDE96904.1"/>
    <property type="molecule type" value="Genomic_DNA"/>
</dbReference>
<comment type="caution">
    <text evidence="1">The sequence shown here is derived from an EMBL/GenBank/DDBJ whole genome shotgun (WGS) entry which is preliminary data.</text>
</comment>
<protein>
    <submittedName>
        <fullName evidence="1">Uncharacterized protein</fullName>
    </submittedName>
</protein>
<keyword evidence="2" id="KW-1185">Reference proteome</keyword>
<organism evidence="1 2">
    <name type="scientific">Mycolicibacterium aromaticivorans JS19b1 = JCM 16368</name>
    <dbReference type="NCBI Taxonomy" id="1440774"/>
    <lineage>
        <taxon>Bacteria</taxon>
        <taxon>Bacillati</taxon>
        <taxon>Actinomycetota</taxon>
        <taxon>Actinomycetes</taxon>
        <taxon>Mycobacteriales</taxon>
        <taxon>Mycobacteriaceae</taxon>
        <taxon>Mycolicibacterium</taxon>
    </lineage>
</organism>
<reference evidence="1" key="1">
    <citation type="submission" date="2014-05" db="EMBL/GenBank/DDBJ databases">
        <title>Genome sequence of Mycobacterium aromaticivorans strain JS19b1T (= DSM 45407T).</title>
        <authorList>
            <person name="Kwak Y."/>
            <person name="Park G.-S."/>
            <person name="Li Q.X."/>
            <person name="Lee S.-E."/>
            <person name="Shin J.-H."/>
        </authorList>
    </citation>
    <scope>NUCLEOTIDE SEQUENCE [LARGE SCALE GENOMIC DNA]</scope>
    <source>
        <strain evidence="1">JS19b1</strain>
    </source>
</reference>
<evidence type="ECO:0000313" key="2">
    <source>
        <dbReference type="Proteomes" id="UP000022835"/>
    </source>
</evidence>
<gene>
    <name evidence="1" type="ORF">Y900_030180</name>
</gene>
<dbReference type="RefSeq" id="WP_036349350.1">
    <property type="nucleotide sequence ID" value="NZ_JALN02000003.1"/>
</dbReference>
<proteinExistence type="predicted"/>
<dbReference type="STRING" id="1440774.Y900_030180"/>
<evidence type="ECO:0000313" key="1">
    <source>
        <dbReference type="EMBL" id="KDE96904.1"/>
    </source>
</evidence>
<dbReference type="eggNOG" id="ENOG5031K91">
    <property type="taxonomic scope" value="Bacteria"/>
</dbReference>
<sequence length="133" mass="14869">MAVDAFLAPIAVWHDLGFSGYLVSDLGRVDGTPNADLRHHHCVGRKSCSVIDEPLGRCMLFSTTLLQELGAGIGTYQNLHASRRRDLIDLSVDHAGSSHAATRWTYRLLPLRWRTIDPPEYVDPHLQLGIWPD</sequence>
<name>A0A064C8G0_9MYCO</name>
<accession>A0A064C8G0</accession>
<dbReference type="Proteomes" id="UP000022835">
    <property type="component" value="Unassembled WGS sequence"/>
</dbReference>
<dbReference type="OrthoDB" id="4622689at2"/>